<dbReference type="EMBL" id="CP020880">
    <property type="protein sequence ID" value="ART74917.1"/>
    <property type="molecule type" value="Genomic_DNA"/>
</dbReference>
<name>A0ABM6KEK1_9BACI</name>
<feature type="chain" id="PRO_5045588834" description="Lipoprotein" evidence="1">
    <location>
        <begin position="25"/>
        <end position="174"/>
    </location>
</feature>
<reference evidence="2 3" key="1">
    <citation type="submission" date="2017-04" db="EMBL/GenBank/DDBJ databases">
        <title>Complete Genome Sequence of the Bacillus horikoshii 20a strain from Cuatro Cienegas, Coahuila, Mexico.</title>
        <authorList>
            <person name="Zarza E."/>
            <person name="Alcaraz L.D."/>
            <person name="Aguilar-Salinas B."/>
            <person name="Islas A."/>
            <person name="Olmedo-Alvarez G."/>
        </authorList>
    </citation>
    <scope>NUCLEOTIDE SEQUENCE [LARGE SCALE GENOMIC DNA]</scope>
    <source>
        <strain evidence="2 3">20a</strain>
    </source>
</reference>
<evidence type="ECO:0008006" key="4">
    <source>
        <dbReference type="Google" id="ProtNLM"/>
    </source>
</evidence>
<sequence length="174" mass="19721">MKILRRMLLVVSLFALGSVLTACSEIVGSIKEQVDAQDELIAYIDDSNPVIEAAVDAEIAADEFVFMEEDLESAYTYLVETTIPTLEKVVEDTEAIVITMEDLQPSHDKLIEAHKKLLEAYSTYADGYYDGDESLLEKGDLLYEEYGEIYDEHETLFTELAKEYNLEVEIEEVE</sequence>
<gene>
    <name evidence="2" type="ORF">B4U37_02130</name>
</gene>
<evidence type="ECO:0000313" key="3">
    <source>
        <dbReference type="Proteomes" id="UP000195573"/>
    </source>
</evidence>
<evidence type="ECO:0000313" key="2">
    <source>
        <dbReference type="EMBL" id="ART74917.1"/>
    </source>
</evidence>
<dbReference type="Proteomes" id="UP000195573">
    <property type="component" value="Chromosome"/>
</dbReference>
<dbReference type="RefSeq" id="WP_010191699.1">
    <property type="nucleotide sequence ID" value="NZ_CP020880.1"/>
</dbReference>
<organism evidence="2 3">
    <name type="scientific">Sutcliffiella horikoshii</name>
    <dbReference type="NCBI Taxonomy" id="79883"/>
    <lineage>
        <taxon>Bacteria</taxon>
        <taxon>Bacillati</taxon>
        <taxon>Bacillota</taxon>
        <taxon>Bacilli</taxon>
        <taxon>Bacillales</taxon>
        <taxon>Bacillaceae</taxon>
        <taxon>Sutcliffiella</taxon>
    </lineage>
</organism>
<keyword evidence="1" id="KW-0732">Signal</keyword>
<keyword evidence="3" id="KW-1185">Reference proteome</keyword>
<feature type="signal peptide" evidence="1">
    <location>
        <begin position="1"/>
        <end position="24"/>
    </location>
</feature>
<accession>A0ABM6KEK1</accession>
<protein>
    <recommendedName>
        <fullName evidence="4">Lipoprotein</fullName>
    </recommendedName>
</protein>
<proteinExistence type="predicted"/>
<dbReference type="GeneID" id="96737238"/>
<evidence type="ECO:0000256" key="1">
    <source>
        <dbReference type="SAM" id="SignalP"/>
    </source>
</evidence>
<dbReference type="PROSITE" id="PS51257">
    <property type="entry name" value="PROKAR_LIPOPROTEIN"/>
    <property type="match status" value="1"/>
</dbReference>